<dbReference type="VEuPathDB" id="FungiDB:CLCR_06677"/>
<protein>
    <submittedName>
        <fullName evidence="6">Glycoside hydrolase family 31 protein</fullName>
    </submittedName>
</protein>
<dbReference type="eggNOG" id="KOG1066">
    <property type="taxonomic scope" value="Eukaryota"/>
</dbReference>
<comment type="similarity">
    <text evidence="1 2">Belongs to the glycosyl hydrolase 31 family.</text>
</comment>
<dbReference type="InterPro" id="IPR000322">
    <property type="entry name" value="Glyco_hydro_31_TIM"/>
</dbReference>
<evidence type="ECO:0000313" key="7">
    <source>
        <dbReference type="Proteomes" id="UP000094526"/>
    </source>
</evidence>
<dbReference type="Proteomes" id="UP000094526">
    <property type="component" value="Unassembled WGS sequence"/>
</dbReference>
<dbReference type="PANTHER" id="PTHR43863">
    <property type="entry name" value="HYDROLASE, PUTATIVE (AFU_ORTHOLOGUE AFUA_1G03140)-RELATED"/>
    <property type="match status" value="1"/>
</dbReference>
<dbReference type="PANTHER" id="PTHR43863:SF2">
    <property type="entry name" value="MALTASE-GLUCOAMYLASE"/>
    <property type="match status" value="1"/>
</dbReference>
<dbReference type="Pfam" id="PF01055">
    <property type="entry name" value="Glyco_hydro_31_2nd"/>
    <property type="match status" value="1"/>
</dbReference>
<keyword evidence="3" id="KW-0732">Signal</keyword>
<dbReference type="OrthoDB" id="1334205at2759"/>
<dbReference type="Gene3D" id="2.60.40.1180">
    <property type="entry name" value="Golgi alpha-mannosidase II"/>
    <property type="match status" value="1"/>
</dbReference>
<evidence type="ECO:0000313" key="6">
    <source>
        <dbReference type="EMBL" id="OCT49663.1"/>
    </source>
</evidence>
<organism evidence="6 7">
    <name type="scientific">Cladophialophora carrionii</name>
    <dbReference type="NCBI Taxonomy" id="86049"/>
    <lineage>
        <taxon>Eukaryota</taxon>
        <taxon>Fungi</taxon>
        <taxon>Dikarya</taxon>
        <taxon>Ascomycota</taxon>
        <taxon>Pezizomycotina</taxon>
        <taxon>Eurotiomycetes</taxon>
        <taxon>Chaetothyriomycetidae</taxon>
        <taxon>Chaetothyriales</taxon>
        <taxon>Herpotrichiellaceae</taxon>
        <taxon>Cladophialophora</taxon>
    </lineage>
</organism>
<dbReference type="InterPro" id="IPR017853">
    <property type="entry name" value="GH"/>
</dbReference>
<dbReference type="InterPro" id="IPR048395">
    <property type="entry name" value="Glyco_hydro_31_C"/>
</dbReference>
<dbReference type="InterPro" id="IPR051816">
    <property type="entry name" value="Glycosyl_Hydrolase_31"/>
</dbReference>
<name>A0A1C1CME5_9EURO</name>
<feature type="domain" description="Glycosyl hydrolase family 31 C-terminal" evidence="5">
    <location>
        <begin position="529"/>
        <end position="622"/>
    </location>
</feature>
<evidence type="ECO:0000256" key="1">
    <source>
        <dbReference type="ARBA" id="ARBA00007806"/>
    </source>
</evidence>
<dbReference type="AlphaFoldDB" id="A0A1C1CME5"/>
<reference evidence="7" key="1">
    <citation type="submission" date="2015-07" db="EMBL/GenBank/DDBJ databases">
        <authorList>
            <person name="Teixeira M.M."/>
            <person name="Souza R.C."/>
            <person name="Almeida L.G."/>
            <person name="Vicente V.A."/>
            <person name="de Hoog S."/>
            <person name="Bocca A.L."/>
            <person name="de Almeida S.R."/>
            <person name="Vasconcelos A.T."/>
            <person name="Felipe M.S."/>
        </authorList>
    </citation>
    <scope>NUCLEOTIDE SEQUENCE [LARGE SCALE GENOMIC DNA]</scope>
    <source>
        <strain evidence="7">KSF</strain>
    </source>
</reference>
<feature type="chain" id="PRO_5008650904" evidence="3">
    <location>
        <begin position="18"/>
        <end position="781"/>
    </location>
</feature>
<evidence type="ECO:0000259" key="4">
    <source>
        <dbReference type="Pfam" id="PF01055"/>
    </source>
</evidence>
<dbReference type="Gene3D" id="2.60.40.1760">
    <property type="entry name" value="glycosyl hydrolase (family 31)"/>
    <property type="match status" value="1"/>
</dbReference>
<proteinExistence type="inferred from homology"/>
<sequence>MWTPLLLVSSLLGSSLAAVNIRVSSTNPFALTVTSQGITVNNKAILSGSLNTTTAPVSASSDGTVANSGGIIDWSIIQPNVVKIQYNSTARFTGAQFAAGPNENFYGVWEYPWNDSLTNNGISFDLKGAGNMPGSNWDNARAPTFYSSEGYGVYADTLNMGSFQFSSSQAQFIFNTSSLVYYIILPTTPGDYKSIIETYTGLSARITMPPDSGYGPTFWSDNFETDFHGYVSNAQENYYDVIDHLYYNQIHASSFFADRPYGTGNYSFGNFDFDPKYYPTPEQFIANLSSWGFDFQVWVANRAFWHNELFNVSAANGWLFPGIDPEFFLGPALNLSIPAAYDYFLQKLSYFPSVGVKGYKIDRGEEGEMPVWEQNIQMQLFEQICETSMATRWGKNGFYNFARSAVDRSRALTNIWNGDSHANFTGLQYSIASGIRAGLLGFSTWSSDTGGYVRSPNLVADQPTPEVWARWMHFSAYSPVYEIMVGTNHTPWYPPYPSRLVSILKSTANEHHALLPYIKSFTYQASLTGVPVMRALFLEAPNDPKVLDTPDAYYFGDSFFVAPIVQEGGRRTVYFPNDTASVYTNRAYLEYYNKRDVYQGGSSTDVTLEWEFSPVYVREGSLVVKGDIYQGNNKWTKNWVPSLTIEAFPSYNFGKYVFPYYNGAEVVNITLSSSTESQTATVQWDGDLGVNEATIVFYGKGGAKNVFCLRNQYGRVSASVQFQQYFRMRSEADPFLLRAECKIHEGQRDATVDPVTTSAELPSCTVFRRSSRGEEGHSRFA</sequence>
<keyword evidence="2 6" id="KW-0378">Hydrolase</keyword>
<dbReference type="VEuPathDB" id="FungiDB:G647_09909"/>
<dbReference type="GO" id="GO:0005975">
    <property type="term" value="P:carbohydrate metabolic process"/>
    <property type="evidence" value="ECO:0007669"/>
    <property type="project" value="InterPro"/>
</dbReference>
<evidence type="ECO:0000256" key="3">
    <source>
        <dbReference type="SAM" id="SignalP"/>
    </source>
</evidence>
<feature type="signal peptide" evidence="3">
    <location>
        <begin position="1"/>
        <end position="17"/>
    </location>
</feature>
<evidence type="ECO:0000259" key="5">
    <source>
        <dbReference type="Pfam" id="PF21365"/>
    </source>
</evidence>
<dbReference type="EMBL" id="LGRB01000010">
    <property type="protein sequence ID" value="OCT49663.1"/>
    <property type="molecule type" value="Genomic_DNA"/>
</dbReference>
<dbReference type="STRING" id="86049.A0A1C1CME5"/>
<keyword evidence="2" id="KW-0326">Glycosidase</keyword>
<accession>A0A1C1CME5</accession>
<feature type="domain" description="Glycoside hydrolase family 31 TIM barrel" evidence="4">
    <location>
        <begin position="208"/>
        <end position="518"/>
    </location>
</feature>
<gene>
    <name evidence="6" type="ORF">CLCR_06677</name>
</gene>
<comment type="caution">
    <text evidence="6">The sequence shown here is derived from an EMBL/GenBank/DDBJ whole genome shotgun (WGS) entry which is preliminary data.</text>
</comment>
<dbReference type="Gene3D" id="3.20.20.80">
    <property type="entry name" value="Glycosidases"/>
    <property type="match status" value="1"/>
</dbReference>
<dbReference type="Pfam" id="PF21365">
    <property type="entry name" value="Glyco_hydro_31_3rd"/>
    <property type="match status" value="1"/>
</dbReference>
<keyword evidence="7" id="KW-1185">Reference proteome</keyword>
<dbReference type="InterPro" id="IPR011013">
    <property type="entry name" value="Gal_mutarotase_sf_dom"/>
</dbReference>
<dbReference type="CDD" id="cd14752">
    <property type="entry name" value="GH31_N"/>
    <property type="match status" value="1"/>
</dbReference>
<dbReference type="SUPFAM" id="SSF51011">
    <property type="entry name" value="Glycosyl hydrolase domain"/>
    <property type="match status" value="1"/>
</dbReference>
<dbReference type="SUPFAM" id="SSF51445">
    <property type="entry name" value="(Trans)glycosidases"/>
    <property type="match status" value="1"/>
</dbReference>
<dbReference type="SUPFAM" id="SSF74650">
    <property type="entry name" value="Galactose mutarotase-like"/>
    <property type="match status" value="1"/>
</dbReference>
<dbReference type="GO" id="GO:0030246">
    <property type="term" value="F:carbohydrate binding"/>
    <property type="evidence" value="ECO:0007669"/>
    <property type="project" value="InterPro"/>
</dbReference>
<dbReference type="InterPro" id="IPR013780">
    <property type="entry name" value="Glyco_hydro_b"/>
</dbReference>
<evidence type="ECO:0000256" key="2">
    <source>
        <dbReference type="RuleBase" id="RU361185"/>
    </source>
</evidence>
<dbReference type="GO" id="GO:0004553">
    <property type="term" value="F:hydrolase activity, hydrolyzing O-glycosyl compounds"/>
    <property type="evidence" value="ECO:0007669"/>
    <property type="project" value="InterPro"/>
</dbReference>